<gene>
    <name evidence="1" type="ORF">Psal009_00806</name>
</gene>
<dbReference type="EMBL" id="CP038908">
    <property type="protein sequence ID" value="QGO04927.1"/>
    <property type="molecule type" value="Genomic_DNA"/>
</dbReference>
<keyword evidence="2" id="KW-1185">Reference proteome</keyword>
<protein>
    <submittedName>
        <fullName evidence="1">Biotin biosynthesis protein BioC</fullName>
    </submittedName>
</protein>
<evidence type="ECO:0000313" key="1">
    <source>
        <dbReference type="EMBL" id="QGO04927.1"/>
    </source>
</evidence>
<proteinExistence type="predicted"/>
<dbReference type="Gene3D" id="3.40.50.150">
    <property type="entry name" value="Vaccinia Virus protein VP39"/>
    <property type="match status" value="1"/>
</dbReference>
<organism evidence="1 2">
    <name type="scientific">Piscirickettsia salmonis</name>
    <dbReference type="NCBI Taxonomy" id="1238"/>
    <lineage>
        <taxon>Bacteria</taxon>
        <taxon>Pseudomonadati</taxon>
        <taxon>Pseudomonadota</taxon>
        <taxon>Gammaproteobacteria</taxon>
        <taxon>Thiotrichales</taxon>
        <taxon>Piscirickettsiaceae</taxon>
        <taxon>Piscirickettsia</taxon>
    </lineage>
</organism>
<sequence>MRVMEVAAGYGYISEKVYPFSKRLTINDLDEKPLISFKSKFSDTSKLCIVSGNILDCSFEENSLDAIFCSRLIHFFNPDEVKVFFENCHKWLSQHGKLFLTCETPYLNNWKSFIPVFELKKNNGIKFPGYVTQISDYESLGHSENLPKYMNFFDDDVLETVVNQFNFKVDECFLFSRKGFLPDEITFDGRESVGLIAEKV</sequence>
<dbReference type="GO" id="GO:0008757">
    <property type="term" value="F:S-adenosylmethionine-dependent methyltransferase activity"/>
    <property type="evidence" value="ECO:0007669"/>
    <property type="project" value="InterPro"/>
</dbReference>
<evidence type="ECO:0000313" key="2">
    <source>
        <dbReference type="Proteomes" id="UP000422232"/>
    </source>
</evidence>
<accession>A0A9Q6LVX9</accession>
<dbReference type="InterPro" id="IPR013216">
    <property type="entry name" value="Methyltransf_11"/>
</dbReference>
<name>A0A9Q6LVX9_PISSA</name>
<dbReference type="SUPFAM" id="SSF53335">
    <property type="entry name" value="S-adenosyl-L-methionine-dependent methyltransferases"/>
    <property type="match status" value="1"/>
</dbReference>
<dbReference type="InterPro" id="IPR029063">
    <property type="entry name" value="SAM-dependent_MTases_sf"/>
</dbReference>
<dbReference type="AlphaFoldDB" id="A0A9Q6LVX9"/>
<dbReference type="Proteomes" id="UP000422232">
    <property type="component" value="Chromosome"/>
</dbReference>
<dbReference type="Pfam" id="PF08241">
    <property type="entry name" value="Methyltransf_11"/>
    <property type="match status" value="1"/>
</dbReference>
<reference evidence="1 2" key="1">
    <citation type="submission" date="2019-04" db="EMBL/GenBank/DDBJ databases">
        <title>Complete genome sequencing of Piscirickettsia salmonis strain Psal-009.</title>
        <authorList>
            <person name="Schober I."/>
            <person name="Bunk B."/>
            <person name="Sproer C."/>
            <person name="Carril G.P."/>
            <person name="Riedel T."/>
            <person name="Flores-Herrera P.A."/>
            <person name="Nourdin-Galindo G."/>
            <person name="Marshall S.H."/>
            <person name="Overmann J."/>
        </authorList>
    </citation>
    <scope>NUCLEOTIDE SEQUENCE [LARGE SCALE GENOMIC DNA]</scope>
    <source>
        <strain evidence="1 2">Psal-009</strain>
    </source>
</reference>